<evidence type="ECO:0000256" key="3">
    <source>
        <dbReference type="ARBA" id="ARBA00023002"/>
    </source>
</evidence>
<reference evidence="6 7" key="1">
    <citation type="submission" date="2016-08" db="EMBL/GenBank/DDBJ databases">
        <title>Whole genome sequence of Mesorhizobium sp. strain UASWS1009 isolated from industrial sewage.</title>
        <authorList>
            <person name="Crovadore J."/>
            <person name="Calmin G."/>
            <person name="Chablais R."/>
            <person name="Cochard B."/>
            <person name="Lefort F."/>
        </authorList>
    </citation>
    <scope>NUCLEOTIDE SEQUENCE [LARGE SCALE GENOMIC DNA]</scope>
    <source>
        <strain evidence="6 7">UASWS1009</strain>
    </source>
</reference>
<sequence>MIHDVIVIGAGFAGLSAALALRDAGLEVLVLEARQRVGGRVESRIDGLGDRYDSGGQFLCEDMPQVMALAFRHGKTLVPAPTDGAFTLQPSMSEEDGEALWLASFAIRERMNAIDPADPAIRDLSVADWLARQPDAADAKSAFRSTIEGLWCQPLDAVPLWYLVDNDRRITNEVSELQYFPGETMHRLAEDLAAGLGDRIRLSTPVTEIRREESGVVVVTPAGPFQALHVVVAVPPVTASRIAFSPPLPAQLAGALGAWRCGTVIKMRLRYARAFWRDEGRNGMVLWRDIHGLFACDTSRDDGHTILTVFAGGPLALRLRALGADGMRAEVLDRLVAALGTDARDVLDFAARDWSDEPWSGGGYSDSVADFSAQDAEAVLRAGASPIHFACSELSLSFPGYVEGAIVSGRRAAEAVCDMFDLPVGLDPLG</sequence>
<feature type="domain" description="Amine oxidase" evidence="5">
    <location>
        <begin position="12"/>
        <end position="73"/>
    </location>
</feature>
<dbReference type="SUPFAM" id="SSF51905">
    <property type="entry name" value="FAD/NAD(P)-binding domain"/>
    <property type="match status" value="1"/>
</dbReference>
<dbReference type="EMBL" id="MDEO01000036">
    <property type="protein sequence ID" value="OCX13832.1"/>
    <property type="molecule type" value="Genomic_DNA"/>
</dbReference>
<dbReference type="PANTHER" id="PTHR43563">
    <property type="entry name" value="AMINE OXIDASE"/>
    <property type="match status" value="1"/>
</dbReference>
<feature type="domain" description="Amine oxidase" evidence="5">
    <location>
        <begin position="171"/>
        <end position="416"/>
    </location>
</feature>
<feature type="binding site" evidence="4">
    <location>
        <position position="310"/>
    </location>
    <ligand>
        <name>substrate</name>
    </ligand>
</feature>
<dbReference type="RefSeq" id="WP_051504825.1">
    <property type="nucleotide sequence ID" value="NZ_MDEO01000036.1"/>
</dbReference>
<gene>
    <name evidence="6" type="ORF">QV13_28505</name>
</gene>
<comment type="caution">
    <text evidence="6">The sequence shown here is derived from an EMBL/GenBank/DDBJ whole genome shotgun (WGS) entry which is preliminary data.</text>
</comment>
<feature type="binding site" evidence="4">
    <location>
        <begin position="32"/>
        <end position="33"/>
    </location>
    <ligand>
        <name>FAD</name>
        <dbReference type="ChEBI" id="CHEBI:57692"/>
    </ligand>
</feature>
<protein>
    <submittedName>
        <fullName evidence="6">Monoamine oxidase</fullName>
    </submittedName>
</protein>
<comment type="cofactor">
    <cofactor evidence="1">
        <name>FAD</name>
        <dbReference type="ChEBI" id="CHEBI:57692"/>
    </cofactor>
</comment>
<accession>A0A1C2DGE8</accession>
<evidence type="ECO:0000313" key="7">
    <source>
        <dbReference type="Proteomes" id="UP000094412"/>
    </source>
</evidence>
<comment type="similarity">
    <text evidence="2">Belongs to the flavin monoamine oxidase family.</text>
</comment>
<dbReference type="Pfam" id="PF01593">
    <property type="entry name" value="Amino_oxidase"/>
    <property type="match status" value="2"/>
</dbReference>
<dbReference type="SUPFAM" id="SSF54373">
    <property type="entry name" value="FAD-linked reductases, C-terminal domain"/>
    <property type="match status" value="1"/>
</dbReference>
<dbReference type="GO" id="GO:0016491">
    <property type="term" value="F:oxidoreductase activity"/>
    <property type="evidence" value="ECO:0007669"/>
    <property type="project" value="UniProtKB-KW"/>
</dbReference>
<dbReference type="STRING" id="1566387.QV13_28505"/>
<evidence type="ECO:0000259" key="5">
    <source>
        <dbReference type="Pfam" id="PF01593"/>
    </source>
</evidence>
<name>A0A1C2DGE8_9HYPH</name>
<keyword evidence="7" id="KW-1185">Reference proteome</keyword>
<dbReference type="OrthoDB" id="337830at2"/>
<dbReference type="AlphaFoldDB" id="A0A1C2DGE8"/>
<organism evidence="6 7">
    <name type="scientific">Mesorhizobium hungaricum</name>
    <dbReference type="NCBI Taxonomy" id="1566387"/>
    <lineage>
        <taxon>Bacteria</taxon>
        <taxon>Pseudomonadati</taxon>
        <taxon>Pseudomonadota</taxon>
        <taxon>Alphaproteobacteria</taxon>
        <taxon>Hyphomicrobiales</taxon>
        <taxon>Phyllobacteriaceae</taxon>
        <taxon>Mesorhizobium</taxon>
    </lineage>
</organism>
<dbReference type="InterPro" id="IPR036188">
    <property type="entry name" value="FAD/NAD-bd_sf"/>
</dbReference>
<evidence type="ECO:0000256" key="4">
    <source>
        <dbReference type="PIRSR" id="PIRSR601613-1"/>
    </source>
</evidence>
<dbReference type="InterPro" id="IPR050703">
    <property type="entry name" value="Flavin_MAO"/>
</dbReference>
<feature type="binding site" evidence="4">
    <location>
        <position position="393"/>
    </location>
    <ligand>
        <name>FAD</name>
        <dbReference type="ChEBI" id="CHEBI:57692"/>
    </ligand>
</feature>
<dbReference type="InterPro" id="IPR001613">
    <property type="entry name" value="Flavin_amine_oxidase"/>
</dbReference>
<evidence type="ECO:0000256" key="1">
    <source>
        <dbReference type="ARBA" id="ARBA00001974"/>
    </source>
</evidence>
<dbReference type="Gene3D" id="3.50.50.60">
    <property type="entry name" value="FAD/NAD(P)-binding domain"/>
    <property type="match status" value="1"/>
</dbReference>
<dbReference type="PRINTS" id="PR00757">
    <property type="entry name" value="AMINEOXDASEF"/>
</dbReference>
<dbReference type="PANTHER" id="PTHR43563:SF1">
    <property type="entry name" value="AMINE OXIDASE [FLAVIN-CONTAINING] B"/>
    <property type="match status" value="1"/>
</dbReference>
<evidence type="ECO:0000313" key="6">
    <source>
        <dbReference type="EMBL" id="OCX13832.1"/>
    </source>
</evidence>
<proteinExistence type="inferred from homology"/>
<dbReference type="Proteomes" id="UP000094412">
    <property type="component" value="Unassembled WGS sequence"/>
</dbReference>
<dbReference type="InterPro" id="IPR002937">
    <property type="entry name" value="Amino_oxidase"/>
</dbReference>
<evidence type="ECO:0000256" key="2">
    <source>
        <dbReference type="ARBA" id="ARBA00005995"/>
    </source>
</evidence>
<keyword evidence="3" id="KW-0560">Oxidoreductase</keyword>
<feature type="binding site" evidence="4">
    <location>
        <position position="206"/>
    </location>
    <ligand>
        <name>FAD</name>
        <dbReference type="ChEBI" id="CHEBI:57692"/>
    </ligand>
</feature>